<dbReference type="Proteomes" id="UP000504638">
    <property type="component" value="Unplaced"/>
</dbReference>
<dbReference type="CDD" id="cd14688">
    <property type="entry name" value="bZIP_YAP"/>
    <property type="match status" value="1"/>
</dbReference>
<dbReference type="InterPro" id="IPR013910">
    <property type="entry name" value="TF_PAP1"/>
</dbReference>
<evidence type="ECO:0000256" key="1">
    <source>
        <dbReference type="ARBA" id="ARBA00004123"/>
    </source>
</evidence>
<evidence type="ECO:0000313" key="7">
    <source>
        <dbReference type="RefSeq" id="XP_033536112.1"/>
    </source>
</evidence>
<dbReference type="AlphaFoldDB" id="A0A6G1G9A3"/>
<reference evidence="5 7" key="1">
    <citation type="submission" date="2020-01" db="EMBL/GenBank/DDBJ databases">
        <authorList>
            <consortium name="DOE Joint Genome Institute"/>
            <person name="Haridas S."/>
            <person name="Albert R."/>
            <person name="Binder M."/>
            <person name="Bloem J."/>
            <person name="Labutti K."/>
            <person name="Salamov A."/>
            <person name="Andreopoulos B."/>
            <person name="Baker S.E."/>
            <person name="Barry K."/>
            <person name="Bills G."/>
            <person name="Bluhm B.H."/>
            <person name="Cannon C."/>
            <person name="Castanera R."/>
            <person name="Culley D.E."/>
            <person name="Daum C."/>
            <person name="Ezra D."/>
            <person name="Gonzalez J.B."/>
            <person name="Henrissat B."/>
            <person name="Kuo A."/>
            <person name="Liang C."/>
            <person name="Lipzen A."/>
            <person name="Lutzoni F."/>
            <person name="Magnuson J."/>
            <person name="Mondo S."/>
            <person name="Nolan M."/>
            <person name="Ohm R."/>
            <person name="Pangilinan J."/>
            <person name="Park H.-J."/>
            <person name="Ramirez L."/>
            <person name="Alfaro M."/>
            <person name="Sun H."/>
            <person name="Tritt A."/>
            <person name="Yoshinaga Y."/>
            <person name="Zwiers L.-H."/>
            <person name="Turgeon B.G."/>
            <person name="Goodwin S.B."/>
            <person name="Spatafora J.W."/>
            <person name="Crous P.W."/>
            <person name="Grigoriev I.V."/>
        </authorList>
    </citation>
    <scope>NUCLEOTIDE SEQUENCE</scope>
    <source>
        <strain evidence="5 7">CBS 781.70</strain>
    </source>
</reference>
<dbReference type="GeneID" id="54421194"/>
<keyword evidence="2" id="KW-0539">Nucleus</keyword>
<dbReference type="SMART" id="SM00338">
    <property type="entry name" value="BRLZ"/>
    <property type="match status" value="1"/>
</dbReference>
<dbReference type="PROSITE" id="PS00036">
    <property type="entry name" value="BZIP_BASIC"/>
    <property type="match status" value="1"/>
</dbReference>
<dbReference type="GO" id="GO:0001228">
    <property type="term" value="F:DNA-binding transcription activator activity, RNA polymerase II-specific"/>
    <property type="evidence" value="ECO:0007669"/>
    <property type="project" value="TreeGrafter"/>
</dbReference>
<dbReference type="Pfam" id="PF08601">
    <property type="entry name" value="PAP1"/>
    <property type="match status" value="1"/>
</dbReference>
<dbReference type="GO" id="GO:0000976">
    <property type="term" value="F:transcription cis-regulatory region binding"/>
    <property type="evidence" value="ECO:0007669"/>
    <property type="project" value="InterPro"/>
</dbReference>
<evidence type="ECO:0000313" key="6">
    <source>
        <dbReference type="Proteomes" id="UP000504638"/>
    </source>
</evidence>
<feature type="region of interest" description="Disordered" evidence="3">
    <location>
        <begin position="58"/>
        <end position="134"/>
    </location>
</feature>
<evidence type="ECO:0000313" key="5">
    <source>
        <dbReference type="EMBL" id="KAF1814481.1"/>
    </source>
</evidence>
<name>A0A6G1G9A3_9PEZI</name>
<dbReference type="InterPro" id="IPR004827">
    <property type="entry name" value="bZIP"/>
</dbReference>
<dbReference type="PANTHER" id="PTHR40621">
    <property type="entry name" value="TRANSCRIPTION FACTOR KAPC-RELATED"/>
    <property type="match status" value="1"/>
</dbReference>
<accession>A0A6G1G9A3</accession>
<dbReference type="PANTHER" id="PTHR40621:SF8">
    <property type="entry name" value="AP-1-LIKE TRANSCRIPTION FACTOR YAP3"/>
    <property type="match status" value="1"/>
</dbReference>
<organism evidence="5">
    <name type="scientific">Eremomyces bilateralis CBS 781.70</name>
    <dbReference type="NCBI Taxonomy" id="1392243"/>
    <lineage>
        <taxon>Eukaryota</taxon>
        <taxon>Fungi</taxon>
        <taxon>Dikarya</taxon>
        <taxon>Ascomycota</taxon>
        <taxon>Pezizomycotina</taxon>
        <taxon>Dothideomycetes</taxon>
        <taxon>Dothideomycetes incertae sedis</taxon>
        <taxon>Eremomycetales</taxon>
        <taxon>Eremomycetaceae</taxon>
        <taxon>Eremomyces</taxon>
    </lineage>
</organism>
<dbReference type="OrthoDB" id="4940293at2759"/>
<evidence type="ECO:0000259" key="4">
    <source>
        <dbReference type="PROSITE" id="PS00036"/>
    </source>
</evidence>
<gene>
    <name evidence="5 7" type="ORF">P152DRAFT_465317</name>
</gene>
<reference evidence="7" key="2">
    <citation type="submission" date="2020-04" db="EMBL/GenBank/DDBJ databases">
        <authorList>
            <consortium name="NCBI Genome Project"/>
        </authorList>
    </citation>
    <scope>NUCLEOTIDE SEQUENCE</scope>
    <source>
        <strain evidence="7">CBS 781.70</strain>
    </source>
</reference>
<comment type="subcellular location">
    <subcellularLocation>
        <location evidence="1">Nucleus</location>
    </subcellularLocation>
</comment>
<dbReference type="GO" id="GO:0090575">
    <property type="term" value="C:RNA polymerase II transcription regulator complex"/>
    <property type="evidence" value="ECO:0007669"/>
    <property type="project" value="TreeGrafter"/>
</dbReference>
<keyword evidence="6" id="KW-1185">Reference proteome</keyword>
<dbReference type="SUPFAM" id="SSF57959">
    <property type="entry name" value="Leucine zipper domain"/>
    <property type="match status" value="1"/>
</dbReference>
<evidence type="ECO:0000256" key="3">
    <source>
        <dbReference type="SAM" id="MobiDB-lite"/>
    </source>
</evidence>
<feature type="region of interest" description="Disordered" evidence="3">
    <location>
        <begin position="187"/>
        <end position="215"/>
    </location>
</feature>
<sequence length="306" mass="32948">MDYSTYFTASSQQPYPLVGIQATTYPLSTDDGQPGSNVHEAVDPTSFLAYDAFRFTPTPGPLHSTSPPTAASPPAPSATVPLNADDTYADPLDTSQRLRSSSEEDKETTITPAQSRRKAQNRTAQRAFRERKERHVKTLESKLTAMETSATSLAIDNDRLKLALQRATTENEILRTTTSHSALQRAGHAQMAGSHQVGHGPGSPGTDHEEDTTNSGTRYMAGAARRRKFGSSGTVKDGKETLLSLGQVWDVIQSHPLVQQGLVDVADVCERLRGAARSNGVGAGFREKEVWGAVEGCRRGGGDQLI</sequence>
<dbReference type="Pfam" id="PF00170">
    <property type="entry name" value="bZIP_1"/>
    <property type="match status" value="1"/>
</dbReference>
<evidence type="ECO:0000256" key="2">
    <source>
        <dbReference type="ARBA" id="ARBA00023242"/>
    </source>
</evidence>
<reference evidence="7" key="3">
    <citation type="submission" date="2025-04" db="UniProtKB">
        <authorList>
            <consortium name="RefSeq"/>
        </authorList>
    </citation>
    <scope>IDENTIFICATION</scope>
    <source>
        <strain evidence="7">CBS 781.70</strain>
    </source>
</reference>
<dbReference type="Gene3D" id="1.20.5.170">
    <property type="match status" value="1"/>
</dbReference>
<dbReference type="EMBL" id="ML975153">
    <property type="protein sequence ID" value="KAF1814481.1"/>
    <property type="molecule type" value="Genomic_DNA"/>
</dbReference>
<protein>
    <recommendedName>
        <fullName evidence="4">BZIP domain-containing protein</fullName>
    </recommendedName>
</protein>
<dbReference type="InterPro" id="IPR046347">
    <property type="entry name" value="bZIP_sf"/>
</dbReference>
<feature type="domain" description="BZIP" evidence="4">
    <location>
        <begin position="116"/>
        <end position="131"/>
    </location>
</feature>
<proteinExistence type="predicted"/>
<dbReference type="RefSeq" id="XP_033536112.1">
    <property type="nucleotide sequence ID" value="XM_033680624.1"/>
</dbReference>
<dbReference type="Gene3D" id="1.10.238.100">
    <property type="entry name" value="YAP1 redox domain. Chain B"/>
    <property type="match status" value="1"/>
</dbReference>
<dbReference type="InterPro" id="IPR050936">
    <property type="entry name" value="AP-1-like"/>
</dbReference>